<keyword evidence="1" id="KW-0812">Transmembrane</keyword>
<sequence>MGRTEPADVNTTAEEEEECEYEFCGANVPEGISLRNFGVQVPIYATLSDIVVYSPSGDAAAARALASQFAGAVGRKGRERGGGGEEEGGEWCLLVYALVLVCSLVLCSRAVGWLVFGRGLSFVAVLYTLGLWRCYVPWVCGVVMSFGFVACAWV</sequence>
<keyword evidence="1" id="KW-1133">Transmembrane helix</keyword>
<feature type="transmembrane region" description="Helical" evidence="1">
    <location>
        <begin position="135"/>
        <end position="153"/>
    </location>
</feature>
<dbReference type="InParanoid" id="A0A165R072"/>
<dbReference type="Proteomes" id="UP000076761">
    <property type="component" value="Unassembled WGS sequence"/>
</dbReference>
<feature type="transmembrane region" description="Helical" evidence="1">
    <location>
        <begin position="93"/>
        <end position="115"/>
    </location>
</feature>
<protein>
    <submittedName>
        <fullName evidence="2">Uncharacterized protein</fullName>
    </submittedName>
</protein>
<reference evidence="2 3" key="1">
    <citation type="journal article" date="2016" name="Mol. Biol. Evol.">
        <title>Comparative Genomics of Early-Diverging Mushroom-Forming Fungi Provides Insights into the Origins of Lignocellulose Decay Capabilities.</title>
        <authorList>
            <person name="Nagy L.G."/>
            <person name="Riley R."/>
            <person name="Tritt A."/>
            <person name="Adam C."/>
            <person name="Daum C."/>
            <person name="Floudas D."/>
            <person name="Sun H."/>
            <person name="Yadav J.S."/>
            <person name="Pangilinan J."/>
            <person name="Larsson K.H."/>
            <person name="Matsuura K."/>
            <person name="Barry K."/>
            <person name="Labutti K."/>
            <person name="Kuo R."/>
            <person name="Ohm R.A."/>
            <person name="Bhattacharya S.S."/>
            <person name="Shirouzu T."/>
            <person name="Yoshinaga Y."/>
            <person name="Martin F.M."/>
            <person name="Grigoriev I.V."/>
            <person name="Hibbett D.S."/>
        </authorList>
    </citation>
    <scope>NUCLEOTIDE SEQUENCE [LARGE SCALE GENOMIC DNA]</scope>
    <source>
        <strain evidence="2 3">HHB14362 ss-1</strain>
    </source>
</reference>
<organism evidence="2 3">
    <name type="scientific">Neolentinus lepideus HHB14362 ss-1</name>
    <dbReference type="NCBI Taxonomy" id="1314782"/>
    <lineage>
        <taxon>Eukaryota</taxon>
        <taxon>Fungi</taxon>
        <taxon>Dikarya</taxon>
        <taxon>Basidiomycota</taxon>
        <taxon>Agaricomycotina</taxon>
        <taxon>Agaricomycetes</taxon>
        <taxon>Gloeophyllales</taxon>
        <taxon>Gloeophyllaceae</taxon>
        <taxon>Neolentinus</taxon>
    </lineage>
</organism>
<accession>A0A165R072</accession>
<keyword evidence="3" id="KW-1185">Reference proteome</keyword>
<dbReference type="STRING" id="1314782.A0A165R072"/>
<evidence type="ECO:0000313" key="3">
    <source>
        <dbReference type="Proteomes" id="UP000076761"/>
    </source>
</evidence>
<name>A0A165R072_9AGAM</name>
<evidence type="ECO:0000313" key="2">
    <source>
        <dbReference type="EMBL" id="KZT23131.1"/>
    </source>
</evidence>
<proteinExistence type="predicted"/>
<evidence type="ECO:0000256" key="1">
    <source>
        <dbReference type="SAM" id="Phobius"/>
    </source>
</evidence>
<dbReference type="EMBL" id="KV425588">
    <property type="protein sequence ID" value="KZT23131.1"/>
    <property type="molecule type" value="Genomic_DNA"/>
</dbReference>
<dbReference type="AlphaFoldDB" id="A0A165R072"/>
<gene>
    <name evidence="2" type="ORF">NEOLEDRAFT_571248</name>
</gene>
<dbReference type="OrthoDB" id="273181at2759"/>
<keyword evidence="1" id="KW-0472">Membrane</keyword>